<feature type="domain" description="RRM" evidence="2">
    <location>
        <begin position="196"/>
        <end position="271"/>
    </location>
</feature>
<dbReference type="CDD" id="cd12460">
    <property type="entry name" value="RRM2_CID8_like"/>
    <property type="match status" value="1"/>
</dbReference>
<dbReference type="GO" id="GO:0003723">
    <property type="term" value="F:RNA binding"/>
    <property type="evidence" value="ECO:0007669"/>
    <property type="project" value="UniProtKB-UniRule"/>
</dbReference>
<dbReference type="SUPFAM" id="SSF54928">
    <property type="entry name" value="RNA-binding domain, RBD"/>
    <property type="match status" value="2"/>
</dbReference>
<dbReference type="InterPro" id="IPR009818">
    <property type="entry name" value="PAM2_motif"/>
</dbReference>
<dbReference type="PROSITE" id="PS50102">
    <property type="entry name" value="RRM"/>
    <property type="match status" value="2"/>
</dbReference>
<dbReference type="FunFam" id="3.30.70.330:FF:000665">
    <property type="entry name" value="Polyadenylate-binding protein-interacting protein 10"/>
    <property type="match status" value="1"/>
</dbReference>
<keyword evidence="1" id="KW-0694">RNA-binding</keyword>
<gene>
    <name evidence="3" type="ORF">C4D60_Mb06t23140</name>
</gene>
<dbReference type="Gene3D" id="3.30.70.330">
    <property type="match status" value="2"/>
</dbReference>
<dbReference type="SMART" id="SM00360">
    <property type="entry name" value="RRM"/>
    <property type="match status" value="2"/>
</dbReference>
<feature type="domain" description="RRM" evidence="2">
    <location>
        <begin position="293"/>
        <end position="369"/>
    </location>
</feature>
<sequence length="383" mass="42729">MSSFNCNRQGRIHLCFTISSILRSGISVCHSVVAAAEEMAAVDDRDGTDRPADVADLKDLTRALSKLNPSAEEFVPSSRRPAATRLSAEAPAFVASMRLFGMMIDGDDGSSCNHQPRWVTASSLFCTSLLRSCLDAGKSEGFRVLLCFPSNWGRFKGDRIINLRIYFAQRKYSYNQRPRKVNDSVHGAQKEDCIRRTVYVSDIDQHVSEEQLAALFGNCGKVLDCRICGDLNTFLRFAFIEYANEHGARQALDFDGTVLGYYPIKVMPSKTAILPVNPTFLPRSEDEREMCARTIYCTDIDKQIRQTDLKGFFELFCGEISRLRILGDHLHSTRIAFVEFVEMESALAALNCSGMVLGACPIRVSPSKTPVRSSLPTDKMVMR</sequence>
<dbReference type="PANTHER" id="PTHR32343">
    <property type="entry name" value="SERINE/ARGININE-RICH SPLICING FACTOR"/>
    <property type="match status" value="1"/>
</dbReference>
<dbReference type="STRING" id="52838.A0A4S8IQ21"/>
<evidence type="ECO:0000259" key="2">
    <source>
        <dbReference type="PROSITE" id="PS50102"/>
    </source>
</evidence>
<dbReference type="InterPro" id="IPR035979">
    <property type="entry name" value="RBD_domain_sf"/>
</dbReference>
<dbReference type="Pfam" id="PF00076">
    <property type="entry name" value="RRM_1"/>
    <property type="match status" value="2"/>
</dbReference>
<dbReference type="AlphaFoldDB" id="A0A4S8IQ21"/>
<accession>A0A4S8IQ21</accession>
<dbReference type="InterPro" id="IPR034825">
    <property type="entry name" value="CID8-like_RRM2"/>
</dbReference>
<dbReference type="Proteomes" id="UP000317650">
    <property type="component" value="Chromosome 6"/>
</dbReference>
<evidence type="ECO:0000313" key="4">
    <source>
        <dbReference type="Proteomes" id="UP000317650"/>
    </source>
</evidence>
<reference evidence="3 4" key="1">
    <citation type="journal article" date="2019" name="Nat. Plants">
        <title>Genome sequencing of Musa balbisiana reveals subgenome evolution and function divergence in polyploid bananas.</title>
        <authorList>
            <person name="Yao X."/>
        </authorList>
    </citation>
    <scope>NUCLEOTIDE SEQUENCE [LARGE SCALE GENOMIC DNA]</scope>
    <source>
        <strain evidence="4">cv. DH-PKW</strain>
        <tissue evidence="3">Leaves</tissue>
    </source>
</reference>
<dbReference type="Pfam" id="PF07145">
    <property type="entry name" value="PAM2"/>
    <property type="match status" value="1"/>
</dbReference>
<dbReference type="InterPro" id="IPR000504">
    <property type="entry name" value="RRM_dom"/>
</dbReference>
<dbReference type="PANTHER" id="PTHR32343:SF22">
    <property type="entry name" value="LD29830P"/>
    <property type="match status" value="1"/>
</dbReference>
<organism evidence="3 4">
    <name type="scientific">Musa balbisiana</name>
    <name type="common">Banana</name>
    <dbReference type="NCBI Taxonomy" id="52838"/>
    <lineage>
        <taxon>Eukaryota</taxon>
        <taxon>Viridiplantae</taxon>
        <taxon>Streptophyta</taxon>
        <taxon>Embryophyta</taxon>
        <taxon>Tracheophyta</taxon>
        <taxon>Spermatophyta</taxon>
        <taxon>Magnoliopsida</taxon>
        <taxon>Liliopsida</taxon>
        <taxon>Zingiberales</taxon>
        <taxon>Musaceae</taxon>
        <taxon>Musa</taxon>
    </lineage>
</organism>
<evidence type="ECO:0000256" key="1">
    <source>
        <dbReference type="PROSITE-ProRule" id="PRU00176"/>
    </source>
</evidence>
<keyword evidence="4" id="KW-1185">Reference proteome</keyword>
<protein>
    <recommendedName>
        <fullName evidence="2">RRM domain-containing protein</fullName>
    </recommendedName>
</protein>
<proteinExistence type="predicted"/>
<name>A0A4S8IQ21_MUSBA</name>
<comment type="caution">
    <text evidence="3">The sequence shown here is derived from an EMBL/GenBank/DDBJ whole genome shotgun (WGS) entry which is preliminary data.</text>
</comment>
<evidence type="ECO:0000313" key="3">
    <source>
        <dbReference type="EMBL" id="THU50708.1"/>
    </source>
</evidence>
<dbReference type="EMBL" id="PYDT01000009">
    <property type="protein sequence ID" value="THU50708.1"/>
    <property type="molecule type" value="Genomic_DNA"/>
</dbReference>
<dbReference type="InterPro" id="IPR012677">
    <property type="entry name" value="Nucleotide-bd_a/b_plait_sf"/>
</dbReference>